<gene>
    <name evidence="2" type="ORF">JD276_04175</name>
</gene>
<dbReference type="Gene3D" id="3.10.180.10">
    <property type="entry name" value="2,3-Dihydroxybiphenyl 1,2-Dioxygenase, domain 1"/>
    <property type="match status" value="1"/>
</dbReference>
<dbReference type="CDD" id="cd06587">
    <property type="entry name" value="VOC"/>
    <property type="match status" value="1"/>
</dbReference>
<dbReference type="InterPro" id="IPR029068">
    <property type="entry name" value="Glyas_Bleomycin-R_OHBP_Dase"/>
</dbReference>
<evidence type="ECO:0000313" key="3">
    <source>
        <dbReference type="Proteomes" id="UP000608530"/>
    </source>
</evidence>
<evidence type="ECO:0000313" key="2">
    <source>
        <dbReference type="EMBL" id="MBK0418226.1"/>
    </source>
</evidence>
<sequence length="146" mass="15795">MSPTSAVSHLFAVMPSRDTRAAASWYATLFGRPSDEEVGDEIIWEISETAWFVLAPHAEHAGHGIATLAVHDLDGVLERLRTYEEETATAAGAAGSEQYLVETYGNGVRHIAVRDPDGNSLALAEEPTPEEPTPEEPTPERIADEV</sequence>
<keyword evidence="3" id="KW-1185">Reference proteome</keyword>
<comment type="caution">
    <text evidence="2">The sequence shown here is derived from an EMBL/GenBank/DDBJ whole genome shotgun (WGS) entry which is preliminary data.</text>
</comment>
<name>A0A934Q5X8_9MICO</name>
<accession>A0A934Q5X8</accession>
<dbReference type="AlphaFoldDB" id="A0A934Q5X8"/>
<dbReference type="Proteomes" id="UP000608530">
    <property type="component" value="Unassembled WGS sequence"/>
</dbReference>
<proteinExistence type="predicted"/>
<dbReference type="RefSeq" id="WP_200114182.1">
    <property type="nucleotide sequence ID" value="NZ_JAEHOH010000005.1"/>
</dbReference>
<organism evidence="2 3">
    <name type="scientific">Leucobacter chromiisoli</name>
    <dbReference type="NCBI Taxonomy" id="2796471"/>
    <lineage>
        <taxon>Bacteria</taxon>
        <taxon>Bacillati</taxon>
        <taxon>Actinomycetota</taxon>
        <taxon>Actinomycetes</taxon>
        <taxon>Micrococcales</taxon>
        <taxon>Microbacteriaceae</taxon>
        <taxon>Leucobacter</taxon>
    </lineage>
</organism>
<evidence type="ECO:0000256" key="1">
    <source>
        <dbReference type="SAM" id="MobiDB-lite"/>
    </source>
</evidence>
<feature type="region of interest" description="Disordered" evidence="1">
    <location>
        <begin position="115"/>
        <end position="146"/>
    </location>
</feature>
<dbReference type="SUPFAM" id="SSF54593">
    <property type="entry name" value="Glyoxalase/Bleomycin resistance protein/Dihydroxybiphenyl dioxygenase"/>
    <property type="match status" value="1"/>
</dbReference>
<reference evidence="2" key="1">
    <citation type="submission" date="2020-12" db="EMBL/GenBank/DDBJ databases">
        <title>Leucobacter sp. CAS1, isolated from Chromium sludge.</title>
        <authorList>
            <person name="Xu Z."/>
        </authorList>
    </citation>
    <scope>NUCLEOTIDE SEQUENCE</scope>
    <source>
        <strain evidence="2">CSA1</strain>
    </source>
</reference>
<protein>
    <submittedName>
        <fullName evidence="2">VOC family protein</fullName>
    </submittedName>
</protein>
<dbReference type="EMBL" id="JAEHOH010000005">
    <property type="protein sequence ID" value="MBK0418226.1"/>
    <property type="molecule type" value="Genomic_DNA"/>
</dbReference>